<accession>A0AAE1C326</accession>
<evidence type="ECO:0008006" key="3">
    <source>
        <dbReference type="Google" id="ProtNLM"/>
    </source>
</evidence>
<comment type="caution">
    <text evidence="1">The sequence shown here is derived from an EMBL/GenBank/DDBJ whole genome shotgun (WGS) entry which is preliminary data.</text>
</comment>
<dbReference type="AlphaFoldDB" id="A0AAE1C326"/>
<dbReference type="EMBL" id="JAUTXT010000011">
    <property type="protein sequence ID" value="KAK3676300.1"/>
    <property type="molecule type" value="Genomic_DNA"/>
</dbReference>
<reference evidence="1" key="1">
    <citation type="submission" date="2023-07" db="EMBL/GenBank/DDBJ databases">
        <title>Black Yeasts Isolated from many extreme environments.</title>
        <authorList>
            <person name="Coleine C."/>
            <person name="Stajich J.E."/>
            <person name="Selbmann L."/>
        </authorList>
    </citation>
    <scope>NUCLEOTIDE SEQUENCE</scope>
    <source>
        <strain evidence="1">CCFEE 5485</strain>
    </source>
</reference>
<keyword evidence="2" id="KW-1185">Reference proteome</keyword>
<dbReference type="Pfam" id="PF18951">
    <property type="entry name" value="DUF5695"/>
    <property type="match status" value="1"/>
</dbReference>
<gene>
    <name evidence="1" type="ORF">LTR78_004051</name>
</gene>
<dbReference type="InterPro" id="IPR043750">
    <property type="entry name" value="DUF5695"/>
</dbReference>
<evidence type="ECO:0000313" key="1">
    <source>
        <dbReference type="EMBL" id="KAK3676300.1"/>
    </source>
</evidence>
<organism evidence="1 2">
    <name type="scientific">Recurvomyces mirabilis</name>
    <dbReference type="NCBI Taxonomy" id="574656"/>
    <lineage>
        <taxon>Eukaryota</taxon>
        <taxon>Fungi</taxon>
        <taxon>Dikarya</taxon>
        <taxon>Ascomycota</taxon>
        <taxon>Pezizomycotina</taxon>
        <taxon>Dothideomycetes</taxon>
        <taxon>Dothideomycetidae</taxon>
        <taxon>Mycosphaerellales</taxon>
        <taxon>Teratosphaeriaceae</taxon>
        <taxon>Recurvomyces</taxon>
    </lineage>
</organism>
<evidence type="ECO:0000313" key="2">
    <source>
        <dbReference type="Proteomes" id="UP001274830"/>
    </source>
</evidence>
<sequence length="926" mass="101623">MYRSLRSLAITVGIFASTTRAQTNFSVANFKGVLAAGSGVLESLRPTSNLSFDYSPSDFYHYRDGAGQYHTGDLTLRYRALGESDWTDADTAAIRQNGTDGQASTTGLLTTDLINQLPGLAKGIKVTRSWSQQDGDLTLSFTIDNTGAESIELGSVGIPIVFNNIFSNRTAVEVTQRCSLIDPYIGLGAGYVQVTALSGTGPNLVITPLNQDSKFEAWRFLPEPDDTFLGYQIQTYEGNYAWQVYSLAYAENEWNTTEPWNPPSSTILASGGNITLGLRFSVADQVQDIDTVLSTAGLPVTVGVPGYVIPQDLPARLFVNSSHAINNITVEPAGALTLTSGGTYGESWTGYDISASTSAFGRARVTLTYADDRIQTVHYWIAHSSPTVLSELGDFLTNEQWYTNTSDPFGRGNSVITYDRSTNDYVLQDNRTWIAGVSDEGGAGSFLAAGMKQAVAPAASEVAKLETMVRDVVWRTLQISEGNDTYAVRRSIFYYQPDLVPDYIYSPEFNWTAVPGETWNKSEAYMTWRTYDYVHVSALYWSLYRAGRTVPGILTQRNAIWYLLQAYHTVHYALSNATDGTPLTDYANVGLMGEWVWGELLSDLYAENYTMEAAEMEQTMRGRQQIWASEADPYGSEMAWDSTGEEGVYFWSAYFNDTATTRKTVNAIRGYMPTVPHWGWNGNARRYWDFLYAGSIQLARIERQIHHYGSGLNALPILADYRASADPQGLDALYQLRVGYGGNSGPLTNIDAEGFGSMAFHSYPDTMHWDAYSGDYGPNFLGHVLGAATYLVNHPIFGYVSFGGKVSSTNNSTLIIVEPRDSVRQRIFVAPTSLYVTIDAGTIENFSYDIVSKEVMVNISSGRSANSTMDGYEAGSTLRAVMKWEQTGGGEHVTKMGLQTALESGLGGYLVGLSTTEASCVLFTAC</sequence>
<name>A0AAE1C326_9PEZI</name>
<protein>
    <recommendedName>
        <fullName evidence="3">Glycoside hydrolase family 43 protein</fullName>
    </recommendedName>
</protein>
<proteinExistence type="predicted"/>
<dbReference type="Proteomes" id="UP001274830">
    <property type="component" value="Unassembled WGS sequence"/>
</dbReference>